<dbReference type="EMBL" id="MZ130476">
    <property type="protein sequence ID" value="QWM89223.1"/>
    <property type="molecule type" value="Genomic_DNA"/>
</dbReference>
<dbReference type="RefSeq" id="YP_010358795.1">
    <property type="nucleotide sequence ID" value="NC_062766.1"/>
</dbReference>
<name>A0AAE7RWH8_9CAUD</name>
<dbReference type="KEGG" id="vg:75691320"/>
<sequence>MENKETNERQEVVADVVPTATKDENLPVNHARGFSSINLFDAKQQAAAEMLITKIMRSEKGGVKSVNDGLAILMRAQDLGLPFSTCIEHIHVINGKTGTDIHIIKALLSRAGVTWELIKDYTPQYEYTDGFNVYAENLLPEFCIKATNADEATKKAEADTEHVYVYPVKWYQDFNGNTYREYQLTEHHQVAVNQKHANNIIAQKKIPITRIPAKPIDFVTEYDLCRIVNNKEVHAIGHFSYLEAQAAGMFTKDTYQKYARILIGHRAFTYAARDIASDILFGVMETSELKIVSGRELNDADIIDISAESVD</sequence>
<proteinExistence type="predicted"/>
<dbReference type="GeneID" id="75691320"/>
<protein>
    <submittedName>
        <fullName evidence="1">Recombination protein Bet, RecT recombinase</fullName>
    </submittedName>
</protein>
<gene>
    <name evidence="1" type="primary">gp_15324</name>
</gene>
<evidence type="ECO:0000313" key="2">
    <source>
        <dbReference type="Proteomes" id="UP000827429"/>
    </source>
</evidence>
<accession>A0AAE7RWH8</accession>
<evidence type="ECO:0000313" key="1">
    <source>
        <dbReference type="EMBL" id="QWM89223.1"/>
    </source>
</evidence>
<keyword evidence="2" id="KW-1185">Reference proteome</keyword>
<reference evidence="1 2" key="1">
    <citation type="submission" date="2021-04" db="EMBL/GenBank/DDBJ databases">
        <authorList>
            <person name="Shkoporov A.N."/>
            <person name="Stockdale S.R."/>
            <person name="Guerin E."/>
            <person name="Ross R.P."/>
            <person name="Hill C."/>
        </authorList>
    </citation>
    <scope>NUCLEOTIDE SEQUENCE [LARGE SCALE GENOMIC DNA]</scope>
    <source>
        <strain evidence="2">cr123_1</strain>
    </source>
</reference>
<dbReference type="Proteomes" id="UP000827429">
    <property type="component" value="Segment"/>
</dbReference>
<organism evidence="1 2">
    <name type="scientific">uncultured phage cr123_1</name>
    <dbReference type="NCBI Taxonomy" id="2986401"/>
    <lineage>
        <taxon>Viruses</taxon>
        <taxon>Duplodnaviria</taxon>
        <taxon>Heunggongvirae</taxon>
        <taxon>Uroviricota</taxon>
        <taxon>Caudoviricetes</taxon>
        <taxon>Crassvirales</taxon>
        <taxon>Intestiviridae</taxon>
        <taxon>Crudevirinae</taxon>
        <taxon>Delmidovirus</taxon>
        <taxon>Delmidovirus copri</taxon>
    </lineage>
</organism>